<evidence type="ECO:0000256" key="3">
    <source>
        <dbReference type="SAM" id="SignalP"/>
    </source>
</evidence>
<dbReference type="InterPro" id="IPR036179">
    <property type="entry name" value="Ig-like_dom_sf"/>
</dbReference>
<dbReference type="PaxDb" id="8022-A0A060YCP7"/>
<protein>
    <recommendedName>
        <fullName evidence="4">Ig-like domain-containing protein</fullName>
    </recommendedName>
</protein>
<evidence type="ECO:0000259" key="4">
    <source>
        <dbReference type="PROSITE" id="PS50835"/>
    </source>
</evidence>
<evidence type="ECO:0000256" key="1">
    <source>
        <dbReference type="ARBA" id="ARBA00022729"/>
    </source>
</evidence>
<feature type="non-terminal residue" evidence="5">
    <location>
        <position position="131"/>
    </location>
</feature>
<dbReference type="InterPro" id="IPR003599">
    <property type="entry name" value="Ig_sub"/>
</dbReference>
<dbReference type="EMBL" id="FR909358">
    <property type="protein sequence ID" value="CDQ89272.1"/>
    <property type="molecule type" value="Genomic_DNA"/>
</dbReference>
<dbReference type="Proteomes" id="UP000193380">
    <property type="component" value="Unassembled WGS sequence"/>
</dbReference>
<accession>A0A060YCP7</accession>
<dbReference type="PANTHER" id="PTHR45080">
    <property type="entry name" value="CONTACTIN 5"/>
    <property type="match status" value="1"/>
</dbReference>
<dbReference type="InterPro" id="IPR013783">
    <property type="entry name" value="Ig-like_fold"/>
</dbReference>
<evidence type="ECO:0000313" key="5">
    <source>
        <dbReference type="EMBL" id="CDQ89272.1"/>
    </source>
</evidence>
<dbReference type="SMART" id="SM00409">
    <property type="entry name" value="IG"/>
    <property type="match status" value="1"/>
</dbReference>
<dbReference type="SUPFAM" id="SSF48726">
    <property type="entry name" value="Immunoglobulin"/>
    <property type="match status" value="1"/>
</dbReference>
<organism evidence="5 6">
    <name type="scientific">Oncorhynchus mykiss</name>
    <name type="common">Rainbow trout</name>
    <name type="synonym">Salmo gairdneri</name>
    <dbReference type="NCBI Taxonomy" id="8022"/>
    <lineage>
        <taxon>Eukaryota</taxon>
        <taxon>Metazoa</taxon>
        <taxon>Chordata</taxon>
        <taxon>Craniata</taxon>
        <taxon>Vertebrata</taxon>
        <taxon>Euteleostomi</taxon>
        <taxon>Actinopterygii</taxon>
        <taxon>Neopterygii</taxon>
        <taxon>Teleostei</taxon>
        <taxon>Protacanthopterygii</taxon>
        <taxon>Salmoniformes</taxon>
        <taxon>Salmonidae</taxon>
        <taxon>Salmoninae</taxon>
        <taxon>Oncorhynchus</taxon>
    </lineage>
</organism>
<dbReference type="Gene3D" id="2.60.40.10">
    <property type="entry name" value="Immunoglobulins"/>
    <property type="match status" value="1"/>
</dbReference>
<sequence length="131" mass="14519">MKLIKHIPLLQILFLSQIVASVGLQRAPRITTLLETLDILLDHNATFICEVDSRPTADVTWTRNNHPIPYYDSRYTIRENGQMLLIPNVKESDNGEYCCVANNGIGEPAKSCGALQLKMSMGKGKGGYLVS</sequence>
<reference evidence="5" key="1">
    <citation type="journal article" date="2014" name="Nat. Commun.">
        <title>The rainbow trout genome provides novel insights into evolution after whole-genome duplication in vertebrates.</title>
        <authorList>
            <person name="Berthelot C."/>
            <person name="Brunet F."/>
            <person name="Chalopin D."/>
            <person name="Juanchich A."/>
            <person name="Bernard M."/>
            <person name="Noel B."/>
            <person name="Bento P."/>
            <person name="Da Silva C."/>
            <person name="Labadie K."/>
            <person name="Alberti A."/>
            <person name="Aury J.M."/>
            <person name="Louis A."/>
            <person name="Dehais P."/>
            <person name="Bardou P."/>
            <person name="Montfort J."/>
            <person name="Klopp C."/>
            <person name="Cabau C."/>
            <person name="Gaspin C."/>
            <person name="Thorgaard G.H."/>
            <person name="Boussaha M."/>
            <person name="Quillet E."/>
            <person name="Guyomard R."/>
            <person name="Galiana D."/>
            <person name="Bobe J."/>
            <person name="Volff J.N."/>
            <person name="Genet C."/>
            <person name="Wincker P."/>
            <person name="Jaillon O."/>
            <person name="Roest Crollius H."/>
            <person name="Guiguen Y."/>
        </authorList>
    </citation>
    <scope>NUCLEOTIDE SEQUENCE [LARGE SCALE GENOMIC DNA]</scope>
</reference>
<dbReference type="PROSITE" id="PS50835">
    <property type="entry name" value="IG_LIKE"/>
    <property type="match status" value="1"/>
</dbReference>
<dbReference type="SMART" id="SM00408">
    <property type="entry name" value="IGc2"/>
    <property type="match status" value="1"/>
</dbReference>
<feature type="chain" id="PRO_5001596098" description="Ig-like domain-containing protein" evidence="3">
    <location>
        <begin position="22"/>
        <end position="131"/>
    </location>
</feature>
<dbReference type="Pfam" id="PF07679">
    <property type="entry name" value="I-set"/>
    <property type="match status" value="1"/>
</dbReference>
<gene>
    <name evidence="5" type="ORF">GSONMT00036035001</name>
</gene>
<dbReference type="InterPro" id="IPR007110">
    <property type="entry name" value="Ig-like_dom"/>
</dbReference>
<dbReference type="AlphaFoldDB" id="A0A060YCP7"/>
<evidence type="ECO:0000256" key="2">
    <source>
        <dbReference type="ARBA" id="ARBA00023157"/>
    </source>
</evidence>
<dbReference type="FunFam" id="2.60.40.10:FF:000260">
    <property type="entry name" value="Muscle, skeletal receptor tyrosine protein kinase"/>
    <property type="match status" value="1"/>
</dbReference>
<dbReference type="PANTHER" id="PTHR45080:SF8">
    <property type="entry name" value="IG-LIKE DOMAIN-CONTAINING PROTEIN"/>
    <property type="match status" value="1"/>
</dbReference>
<dbReference type="GO" id="GO:0007156">
    <property type="term" value="P:homophilic cell adhesion via plasma membrane adhesion molecules"/>
    <property type="evidence" value="ECO:0007669"/>
    <property type="project" value="TreeGrafter"/>
</dbReference>
<dbReference type="STRING" id="8022.A0A060YCP7"/>
<reference evidence="5" key="2">
    <citation type="submission" date="2014-03" db="EMBL/GenBank/DDBJ databases">
        <authorList>
            <person name="Genoscope - CEA"/>
        </authorList>
    </citation>
    <scope>NUCLEOTIDE SEQUENCE</scope>
</reference>
<evidence type="ECO:0000313" key="6">
    <source>
        <dbReference type="Proteomes" id="UP000193380"/>
    </source>
</evidence>
<feature type="domain" description="Ig-like" evidence="4">
    <location>
        <begin position="28"/>
        <end position="120"/>
    </location>
</feature>
<feature type="signal peptide" evidence="3">
    <location>
        <begin position="1"/>
        <end position="21"/>
    </location>
</feature>
<dbReference type="InterPro" id="IPR013098">
    <property type="entry name" value="Ig_I-set"/>
</dbReference>
<dbReference type="GO" id="GO:0005886">
    <property type="term" value="C:plasma membrane"/>
    <property type="evidence" value="ECO:0007669"/>
    <property type="project" value="TreeGrafter"/>
</dbReference>
<keyword evidence="1 3" id="KW-0732">Signal</keyword>
<name>A0A060YCP7_ONCMY</name>
<proteinExistence type="predicted"/>
<dbReference type="InterPro" id="IPR003598">
    <property type="entry name" value="Ig_sub2"/>
</dbReference>
<keyword evidence="2" id="KW-1015">Disulfide bond</keyword>
<dbReference type="InterPro" id="IPR050958">
    <property type="entry name" value="Cell_Adh-Cytoskel_Orgn"/>
</dbReference>